<gene>
    <name evidence="1" type="ORF">JY651_21515</name>
</gene>
<dbReference type="RefSeq" id="WP_206728848.1">
    <property type="nucleotide sequence ID" value="NZ_CP071090.1"/>
</dbReference>
<keyword evidence="2" id="KW-1185">Reference proteome</keyword>
<evidence type="ECO:0000313" key="2">
    <source>
        <dbReference type="Proteomes" id="UP000662747"/>
    </source>
</evidence>
<dbReference type="EMBL" id="CP071090">
    <property type="protein sequence ID" value="QSQ27326.1"/>
    <property type="molecule type" value="Genomic_DNA"/>
</dbReference>
<name>A0ABX7PA35_9BACT</name>
<protein>
    <submittedName>
        <fullName evidence="1">Uncharacterized protein</fullName>
    </submittedName>
</protein>
<evidence type="ECO:0000313" key="1">
    <source>
        <dbReference type="EMBL" id="QSQ27326.1"/>
    </source>
</evidence>
<dbReference type="Proteomes" id="UP000662747">
    <property type="component" value="Chromosome"/>
</dbReference>
<proteinExistence type="predicted"/>
<organism evidence="1 2">
    <name type="scientific">Pyxidicoccus parkwayensis</name>
    <dbReference type="NCBI Taxonomy" id="2813578"/>
    <lineage>
        <taxon>Bacteria</taxon>
        <taxon>Pseudomonadati</taxon>
        <taxon>Myxococcota</taxon>
        <taxon>Myxococcia</taxon>
        <taxon>Myxococcales</taxon>
        <taxon>Cystobacterineae</taxon>
        <taxon>Myxococcaceae</taxon>
        <taxon>Pyxidicoccus</taxon>
    </lineage>
</organism>
<reference evidence="1 2" key="1">
    <citation type="submission" date="2021-02" db="EMBL/GenBank/DDBJ databases">
        <title>De Novo genome assembly of isolated myxobacteria.</title>
        <authorList>
            <person name="Stevens D.C."/>
        </authorList>
    </citation>
    <scope>NUCLEOTIDE SEQUENCE [LARGE SCALE GENOMIC DNA]</scope>
    <source>
        <strain evidence="2">SCPEA02</strain>
    </source>
</reference>
<accession>A0ABX7PA35</accession>
<sequence length="356" mass="39913">MPKRLTPREIETALQTPYHDRSPRVLEVLKALPEDVDPALAARAATGLIGDSYHPTWLFARTCRRMPVSVIRAVLTLLDGDSRPHAFILREYVRRDAPSDALARDWDEALQILLDLETTYAWGSKQKKAKFQALAERPRVMQALQTAAVACEKVSLDLLAVLAAEASDASLDALIPHVERAVQTQDWELDRLQFLRTHARSTPVMDDLFSRMKVLIEARQARSPALGLARELGFGELDVFWFQVHLSSAAFDGFPAYRHQAHLSVDSRSATWFHVSLSESSSTDILNPKSTAFTSATVHRDDLGLGTCEPSGFPAWLSTATERLRTRWNFDGMHVGASLRGKKRAHIERWLRGQVV</sequence>